<dbReference type="GO" id="GO:0003677">
    <property type="term" value="F:DNA binding"/>
    <property type="evidence" value="ECO:0007669"/>
    <property type="project" value="UniProtKB-KW"/>
</dbReference>
<gene>
    <name evidence="7" type="ORF">RD110_19540</name>
</gene>
<dbReference type="RefSeq" id="WP_076201265.1">
    <property type="nucleotide sequence ID" value="NZ_CP019236.1"/>
</dbReference>
<accession>A0A1P8JZE7</accession>
<dbReference type="Pfam" id="PF03466">
    <property type="entry name" value="LysR_substrate"/>
    <property type="match status" value="1"/>
</dbReference>
<dbReference type="PANTHER" id="PTHR30293">
    <property type="entry name" value="TRANSCRIPTIONAL REGULATORY PROTEIN NAC-RELATED"/>
    <property type="match status" value="1"/>
</dbReference>
<keyword evidence="4" id="KW-0010">Activator</keyword>
<organism evidence="7 8">
    <name type="scientific">Rhodoferax koreensis</name>
    <dbReference type="NCBI Taxonomy" id="1842727"/>
    <lineage>
        <taxon>Bacteria</taxon>
        <taxon>Pseudomonadati</taxon>
        <taxon>Pseudomonadota</taxon>
        <taxon>Betaproteobacteria</taxon>
        <taxon>Burkholderiales</taxon>
        <taxon>Comamonadaceae</taxon>
        <taxon>Rhodoferax</taxon>
    </lineage>
</organism>
<sequence length="330" mass="36371">MNLRQLQYFARIVETGNITRAAEQLFVAQPALGLQIRQLEQALGVSLLSRHSRGVSPTRAGQVLYERACEILRLVDETERQVTAAGRLEREGIVLGLTNGFSNLVGRRLVLQARRDLPAVNLSLVEERSLLLVDALERHEIDIALAYEVHERPGLLRVPLVEEELLFVSQGDGKASGVLDAPIEFSDLAARALVLPGQRDGVRQQVLTTAKRLALNLNVTIDVSSISMMKNLVAHGDAAAVMPYGNAIEDIERGRLAGRRIVNPALKRTLYLVRSLRRAHFKYEEELLELLAAVCEAFAAQLGPLARRLEALDQPISRTLETLKHGAAAP</sequence>
<evidence type="ECO:0000256" key="3">
    <source>
        <dbReference type="ARBA" id="ARBA00023125"/>
    </source>
</evidence>
<evidence type="ECO:0000256" key="5">
    <source>
        <dbReference type="ARBA" id="ARBA00023163"/>
    </source>
</evidence>
<dbReference type="EMBL" id="CP019236">
    <property type="protein sequence ID" value="APW39133.1"/>
    <property type="molecule type" value="Genomic_DNA"/>
</dbReference>
<protein>
    <recommendedName>
        <fullName evidence="6">HTH lysR-type domain-containing protein</fullName>
    </recommendedName>
</protein>
<evidence type="ECO:0000313" key="7">
    <source>
        <dbReference type="EMBL" id="APW39133.1"/>
    </source>
</evidence>
<evidence type="ECO:0000259" key="6">
    <source>
        <dbReference type="PROSITE" id="PS50931"/>
    </source>
</evidence>
<evidence type="ECO:0000256" key="1">
    <source>
        <dbReference type="ARBA" id="ARBA00009437"/>
    </source>
</evidence>
<dbReference type="SUPFAM" id="SSF53850">
    <property type="entry name" value="Periplasmic binding protein-like II"/>
    <property type="match status" value="1"/>
</dbReference>
<dbReference type="KEGG" id="rhy:RD110_19540"/>
<keyword evidence="3" id="KW-0238">DNA-binding</keyword>
<dbReference type="PRINTS" id="PR00039">
    <property type="entry name" value="HTHLYSR"/>
</dbReference>
<dbReference type="PANTHER" id="PTHR30293:SF0">
    <property type="entry name" value="NITROGEN ASSIMILATION REGULATORY PROTEIN NAC"/>
    <property type="match status" value="1"/>
</dbReference>
<dbReference type="InterPro" id="IPR005119">
    <property type="entry name" value="LysR_subst-bd"/>
</dbReference>
<dbReference type="Gene3D" id="1.10.10.10">
    <property type="entry name" value="Winged helix-like DNA-binding domain superfamily/Winged helix DNA-binding domain"/>
    <property type="match status" value="1"/>
</dbReference>
<dbReference type="FunFam" id="1.10.10.10:FF:000001">
    <property type="entry name" value="LysR family transcriptional regulator"/>
    <property type="match status" value="1"/>
</dbReference>
<feature type="domain" description="HTH lysR-type" evidence="6">
    <location>
        <begin position="1"/>
        <end position="58"/>
    </location>
</feature>
<keyword evidence="8" id="KW-1185">Reference proteome</keyword>
<keyword evidence="5" id="KW-0804">Transcription</keyword>
<dbReference type="AlphaFoldDB" id="A0A1P8JZE7"/>
<dbReference type="Gene3D" id="3.40.190.290">
    <property type="match status" value="1"/>
</dbReference>
<dbReference type="GO" id="GO:2000142">
    <property type="term" value="P:regulation of DNA-templated transcription initiation"/>
    <property type="evidence" value="ECO:0007669"/>
    <property type="project" value="TreeGrafter"/>
</dbReference>
<evidence type="ECO:0000256" key="4">
    <source>
        <dbReference type="ARBA" id="ARBA00023159"/>
    </source>
</evidence>
<dbReference type="PROSITE" id="PS50931">
    <property type="entry name" value="HTH_LYSR"/>
    <property type="match status" value="1"/>
</dbReference>
<dbReference type="InterPro" id="IPR036388">
    <property type="entry name" value="WH-like_DNA-bd_sf"/>
</dbReference>
<dbReference type="SUPFAM" id="SSF46785">
    <property type="entry name" value="Winged helix' DNA-binding domain"/>
    <property type="match status" value="1"/>
</dbReference>
<dbReference type="STRING" id="1842727.RD110_19540"/>
<dbReference type="InterPro" id="IPR036390">
    <property type="entry name" value="WH_DNA-bd_sf"/>
</dbReference>
<dbReference type="Pfam" id="PF00126">
    <property type="entry name" value="HTH_1"/>
    <property type="match status" value="1"/>
</dbReference>
<comment type="similarity">
    <text evidence="1">Belongs to the LysR transcriptional regulatory family.</text>
</comment>
<proteinExistence type="inferred from homology"/>
<dbReference type="Proteomes" id="UP000186609">
    <property type="component" value="Chromosome"/>
</dbReference>
<reference evidence="7 8" key="1">
    <citation type="submission" date="2017-01" db="EMBL/GenBank/DDBJ databases">
        <authorList>
            <person name="Mah S.A."/>
            <person name="Swanson W.J."/>
            <person name="Moy G.W."/>
            <person name="Vacquier V.D."/>
        </authorList>
    </citation>
    <scope>NUCLEOTIDE SEQUENCE [LARGE SCALE GENOMIC DNA]</scope>
    <source>
        <strain evidence="7 8">DCY110</strain>
    </source>
</reference>
<name>A0A1P8JZE7_9BURK</name>
<keyword evidence="2" id="KW-0805">Transcription regulation</keyword>
<evidence type="ECO:0000256" key="2">
    <source>
        <dbReference type="ARBA" id="ARBA00023015"/>
    </source>
</evidence>
<dbReference type="GO" id="GO:0003700">
    <property type="term" value="F:DNA-binding transcription factor activity"/>
    <property type="evidence" value="ECO:0007669"/>
    <property type="project" value="InterPro"/>
</dbReference>
<evidence type="ECO:0000313" key="8">
    <source>
        <dbReference type="Proteomes" id="UP000186609"/>
    </source>
</evidence>
<dbReference type="OrthoDB" id="8587114at2"/>
<dbReference type="InterPro" id="IPR000847">
    <property type="entry name" value="LysR_HTH_N"/>
</dbReference>